<name>W7IG88_9PSEU</name>
<evidence type="ECO:0000256" key="3">
    <source>
        <dbReference type="ARBA" id="ARBA00022553"/>
    </source>
</evidence>
<sequence length="450" mass="49007">MPEQRAGAHDRSELRGQHTDTGTGTESTVDRNTPGTTAERGGAALVAHAVTPDAFGPAEQRGEPGSADLLPRVALRWPRWPAALRVNRVLRGLLGDLLAMVVAALDVWLVIPPDAPPWSIWLSWLAVPAMLLRRHVPFVALLVAIPGFFYGWAQLAAMIALGSLARLDKARWRTWVGAALVWVSRFVVWPWADFVATTWREHILDAIYGVIVAGMPLAIGLLLTMRSELFARIRQLDRSREREKRLYAATVRSAERAKLAREMHDVVSHQVTLIAMQAGALQVGARDDEAREGAETIRVLSTRTLEELRELVGVLRSGGDEVDAQPGLEEVGDLVDNDDVKINVAIDASPEQLPGPVSRAAYRTVQEALTNVRKHASGSRASVRVRTSGEALLVEVHNDRPRRRRGPGLPSGGHGLLGLRERATLLGGTFDAGPTAEGGFRVRATYPLVG</sequence>
<dbReference type="STRING" id="909613.UO65_5403"/>
<evidence type="ECO:0000256" key="6">
    <source>
        <dbReference type="ARBA" id="ARBA00022777"/>
    </source>
</evidence>
<evidence type="ECO:0000256" key="2">
    <source>
        <dbReference type="ARBA" id="ARBA00012438"/>
    </source>
</evidence>
<feature type="compositionally biased region" description="Basic and acidic residues" evidence="9">
    <location>
        <begin position="1"/>
        <end position="18"/>
    </location>
</feature>
<gene>
    <name evidence="12" type="ORF">UO65_5403</name>
</gene>
<dbReference type="Gene3D" id="1.20.5.1930">
    <property type="match status" value="1"/>
</dbReference>
<dbReference type="AlphaFoldDB" id="W7IG88"/>
<dbReference type="GO" id="GO:0016020">
    <property type="term" value="C:membrane"/>
    <property type="evidence" value="ECO:0007669"/>
    <property type="project" value="InterPro"/>
</dbReference>
<feature type="transmembrane region" description="Helical" evidence="10">
    <location>
        <begin position="89"/>
        <end position="111"/>
    </location>
</feature>
<dbReference type="GO" id="GO:0000155">
    <property type="term" value="F:phosphorelay sensor kinase activity"/>
    <property type="evidence" value="ECO:0007669"/>
    <property type="project" value="InterPro"/>
</dbReference>
<feature type="region of interest" description="Disordered" evidence="9">
    <location>
        <begin position="1"/>
        <end position="41"/>
    </location>
</feature>
<evidence type="ECO:0000313" key="13">
    <source>
        <dbReference type="Proteomes" id="UP000019277"/>
    </source>
</evidence>
<dbReference type="GO" id="GO:0046983">
    <property type="term" value="F:protein dimerization activity"/>
    <property type="evidence" value="ECO:0007669"/>
    <property type="project" value="InterPro"/>
</dbReference>
<evidence type="ECO:0000256" key="10">
    <source>
        <dbReference type="SAM" id="Phobius"/>
    </source>
</evidence>
<feature type="compositionally biased region" description="Polar residues" evidence="9">
    <location>
        <begin position="19"/>
        <end position="36"/>
    </location>
</feature>
<dbReference type="SUPFAM" id="SSF55874">
    <property type="entry name" value="ATPase domain of HSP90 chaperone/DNA topoisomerase II/histidine kinase"/>
    <property type="match status" value="1"/>
</dbReference>
<keyword evidence="8" id="KW-0902">Two-component regulatory system</keyword>
<protein>
    <recommendedName>
        <fullName evidence="2">histidine kinase</fullName>
        <ecNumber evidence="2">2.7.13.3</ecNumber>
    </recommendedName>
</protein>
<evidence type="ECO:0000256" key="1">
    <source>
        <dbReference type="ARBA" id="ARBA00000085"/>
    </source>
</evidence>
<evidence type="ECO:0000256" key="7">
    <source>
        <dbReference type="ARBA" id="ARBA00022840"/>
    </source>
</evidence>
<feature type="transmembrane region" description="Helical" evidence="10">
    <location>
        <begin position="207"/>
        <end position="225"/>
    </location>
</feature>
<dbReference type="InterPro" id="IPR011712">
    <property type="entry name" value="Sig_transdc_His_kin_sub3_dim/P"/>
</dbReference>
<dbReference type="Gene3D" id="3.30.565.10">
    <property type="entry name" value="Histidine kinase-like ATPase, C-terminal domain"/>
    <property type="match status" value="1"/>
</dbReference>
<dbReference type="eggNOG" id="COG4585">
    <property type="taxonomic scope" value="Bacteria"/>
</dbReference>
<accession>W7IG88</accession>
<keyword evidence="7" id="KW-0067">ATP-binding</keyword>
<dbReference type="EMBL" id="AYXG01000209">
    <property type="protein sequence ID" value="EWC59313.1"/>
    <property type="molecule type" value="Genomic_DNA"/>
</dbReference>
<proteinExistence type="predicted"/>
<evidence type="ECO:0000256" key="9">
    <source>
        <dbReference type="SAM" id="MobiDB-lite"/>
    </source>
</evidence>
<dbReference type="EC" id="2.7.13.3" evidence="2"/>
<feature type="domain" description="Signal transduction histidine kinase subgroup 3 dimerisation and phosphoacceptor" evidence="11">
    <location>
        <begin position="255"/>
        <end position="318"/>
    </location>
</feature>
<keyword evidence="10" id="KW-1133">Transmembrane helix</keyword>
<evidence type="ECO:0000256" key="4">
    <source>
        <dbReference type="ARBA" id="ARBA00022679"/>
    </source>
</evidence>
<keyword evidence="4" id="KW-0808">Transferase</keyword>
<feature type="transmembrane region" description="Helical" evidence="10">
    <location>
        <begin position="138"/>
        <end position="162"/>
    </location>
</feature>
<keyword evidence="10" id="KW-0472">Membrane</keyword>
<organism evidence="12 13">
    <name type="scientific">Actinokineospora spheciospongiae</name>
    <dbReference type="NCBI Taxonomy" id="909613"/>
    <lineage>
        <taxon>Bacteria</taxon>
        <taxon>Bacillati</taxon>
        <taxon>Actinomycetota</taxon>
        <taxon>Actinomycetes</taxon>
        <taxon>Pseudonocardiales</taxon>
        <taxon>Pseudonocardiaceae</taxon>
        <taxon>Actinokineospora</taxon>
    </lineage>
</organism>
<comment type="caution">
    <text evidence="12">The sequence shown here is derived from an EMBL/GenBank/DDBJ whole genome shotgun (WGS) entry which is preliminary data.</text>
</comment>
<dbReference type="Proteomes" id="UP000019277">
    <property type="component" value="Unassembled WGS sequence"/>
</dbReference>
<evidence type="ECO:0000313" key="12">
    <source>
        <dbReference type="EMBL" id="EWC59313.1"/>
    </source>
</evidence>
<feature type="transmembrane region" description="Helical" evidence="10">
    <location>
        <begin position="174"/>
        <end position="192"/>
    </location>
</feature>
<keyword evidence="3" id="KW-0597">Phosphoprotein</keyword>
<keyword evidence="10" id="KW-0812">Transmembrane</keyword>
<keyword evidence="5" id="KW-0547">Nucleotide-binding</keyword>
<evidence type="ECO:0000256" key="8">
    <source>
        <dbReference type="ARBA" id="ARBA00023012"/>
    </source>
</evidence>
<reference evidence="12 13" key="1">
    <citation type="journal article" date="2014" name="Genome Announc.">
        <title>Draft Genome Sequence of the Antitrypanosomally Active Sponge-Associated Bacterium Actinokineospora sp. Strain EG49.</title>
        <authorList>
            <person name="Harjes J."/>
            <person name="Ryu T."/>
            <person name="Abdelmohsen U.R."/>
            <person name="Moitinho-Silva L."/>
            <person name="Horn H."/>
            <person name="Ravasi T."/>
            <person name="Hentschel U."/>
        </authorList>
    </citation>
    <scope>NUCLEOTIDE SEQUENCE [LARGE SCALE GENOMIC DNA]</scope>
    <source>
        <strain evidence="12 13">EG49</strain>
    </source>
</reference>
<keyword evidence="6 12" id="KW-0418">Kinase</keyword>
<dbReference type="PATRIC" id="fig|909613.9.peg.5397"/>
<evidence type="ECO:0000256" key="5">
    <source>
        <dbReference type="ARBA" id="ARBA00022741"/>
    </source>
</evidence>
<comment type="catalytic activity">
    <reaction evidence="1">
        <text>ATP + protein L-histidine = ADP + protein N-phospho-L-histidine.</text>
        <dbReference type="EC" id="2.7.13.3"/>
    </reaction>
</comment>
<dbReference type="InterPro" id="IPR050482">
    <property type="entry name" value="Sensor_HK_TwoCompSys"/>
</dbReference>
<dbReference type="GO" id="GO:0005524">
    <property type="term" value="F:ATP binding"/>
    <property type="evidence" value="ECO:0007669"/>
    <property type="project" value="UniProtKB-KW"/>
</dbReference>
<dbReference type="PANTHER" id="PTHR24421">
    <property type="entry name" value="NITRATE/NITRITE SENSOR PROTEIN NARX-RELATED"/>
    <property type="match status" value="1"/>
</dbReference>
<keyword evidence="13" id="KW-1185">Reference proteome</keyword>
<dbReference type="Pfam" id="PF07730">
    <property type="entry name" value="HisKA_3"/>
    <property type="match status" value="1"/>
</dbReference>
<dbReference type="InterPro" id="IPR036890">
    <property type="entry name" value="HATPase_C_sf"/>
</dbReference>
<dbReference type="CDD" id="cd16917">
    <property type="entry name" value="HATPase_UhpB-NarQ-NarX-like"/>
    <property type="match status" value="1"/>
</dbReference>
<dbReference type="PANTHER" id="PTHR24421:SF10">
    <property type="entry name" value="NITRATE_NITRITE SENSOR PROTEIN NARQ"/>
    <property type="match status" value="1"/>
</dbReference>
<evidence type="ECO:0000259" key="11">
    <source>
        <dbReference type="Pfam" id="PF07730"/>
    </source>
</evidence>